<accession>D7FWH0</accession>
<dbReference type="OrthoDB" id="37975at2759"/>
<reference evidence="1 2" key="1">
    <citation type="journal article" date="2010" name="Nature">
        <title>The Ectocarpus genome and the independent evolution of multicellularity in brown algae.</title>
        <authorList>
            <person name="Cock J.M."/>
            <person name="Sterck L."/>
            <person name="Rouze P."/>
            <person name="Scornet D."/>
            <person name="Allen A.E."/>
            <person name="Amoutzias G."/>
            <person name="Anthouard V."/>
            <person name="Artiguenave F."/>
            <person name="Aury J.M."/>
            <person name="Badger J.H."/>
            <person name="Beszteri B."/>
            <person name="Billiau K."/>
            <person name="Bonnet E."/>
            <person name="Bothwell J.H."/>
            <person name="Bowler C."/>
            <person name="Boyen C."/>
            <person name="Brownlee C."/>
            <person name="Carrano C.J."/>
            <person name="Charrier B."/>
            <person name="Cho G.Y."/>
            <person name="Coelho S.M."/>
            <person name="Collen J."/>
            <person name="Corre E."/>
            <person name="Da Silva C."/>
            <person name="Delage L."/>
            <person name="Delaroque N."/>
            <person name="Dittami S.M."/>
            <person name="Doulbeau S."/>
            <person name="Elias M."/>
            <person name="Farnham G."/>
            <person name="Gachon C.M."/>
            <person name="Gschloessl B."/>
            <person name="Heesch S."/>
            <person name="Jabbari K."/>
            <person name="Jubin C."/>
            <person name="Kawai H."/>
            <person name="Kimura K."/>
            <person name="Kloareg B."/>
            <person name="Kupper F.C."/>
            <person name="Lang D."/>
            <person name="Le Bail A."/>
            <person name="Leblanc C."/>
            <person name="Lerouge P."/>
            <person name="Lohr M."/>
            <person name="Lopez P.J."/>
            <person name="Martens C."/>
            <person name="Maumus F."/>
            <person name="Michel G."/>
            <person name="Miranda-Saavedra D."/>
            <person name="Morales J."/>
            <person name="Moreau H."/>
            <person name="Motomura T."/>
            <person name="Nagasato C."/>
            <person name="Napoli C.A."/>
            <person name="Nelson D.R."/>
            <person name="Nyvall-Collen P."/>
            <person name="Peters A.F."/>
            <person name="Pommier C."/>
            <person name="Potin P."/>
            <person name="Poulain J."/>
            <person name="Quesneville H."/>
            <person name="Read B."/>
            <person name="Rensing S.A."/>
            <person name="Ritter A."/>
            <person name="Rousvoal S."/>
            <person name="Samanta M."/>
            <person name="Samson G."/>
            <person name="Schroeder D.C."/>
            <person name="Segurens B."/>
            <person name="Strittmatter M."/>
            <person name="Tonon T."/>
            <person name="Tregear J.W."/>
            <person name="Valentin K."/>
            <person name="von Dassow P."/>
            <person name="Yamagishi T."/>
            <person name="Van de Peer Y."/>
            <person name="Wincker P."/>
        </authorList>
    </citation>
    <scope>NUCLEOTIDE SEQUENCE [LARGE SCALE GENOMIC DNA]</scope>
    <source>
        <strain evidence="2">Ec32 / CCAP1310/4</strain>
    </source>
</reference>
<evidence type="ECO:0000313" key="1">
    <source>
        <dbReference type="EMBL" id="CBJ32058.1"/>
    </source>
</evidence>
<protein>
    <submittedName>
        <fullName evidence="1">Uncharacterized protein</fullName>
    </submittedName>
</protein>
<organism evidence="1 2">
    <name type="scientific">Ectocarpus siliculosus</name>
    <name type="common">Brown alga</name>
    <name type="synonym">Conferva siliculosa</name>
    <dbReference type="NCBI Taxonomy" id="2880"/>
    <lineage>
        <taxon>Eukaryota</taxon>
        <taxon>Sar</taxon>
        <taxon>Stramenopiles</taxon>
        <taxon>Ochrophyta</taxon>
        <taxon>PX clade</taxon>
        <taxon>Phaeophyceae</taxon>
        <taxon>Ectocarpales</taxon>
        <taxon>Ectocarpaceae</taxon>
        <taxon>Ectocarpus</taxon>
    </lineage>
</organism>
<name>D7FWH0_ECTSI</name>
<dbReference type="EMBL" id="FN648494">
    <property type="protein sequence ID" value="CBJ32058.1"/>
    <property type="molecule type" value="Genomic_DNA"/>
</dbReference>
<sequence>MRWWRDNGGEAGQQQHQSPLLGPLDKLRLELDEVWPEGASVRKNEAGKAFLAGVARVMRGPTRYVEGFMHVDELAPMVESRGTFSANVYLKVPPTGGELAVWPLAVRSRWDFFRHAETLSHLTVQGEEGQALLRRKLPPPRVIKVAPGDLVLLCVQRPHAAQGFPMGTRVSVQSFLTFEKGKALLLDN</sequence>
<proteinExistence type="predicted"/>
<dbReference type="InParanoid" id="D7FWH0"/>
<keyword evidence="2" id="KW-1185">Reference proteome</keyword>
<dbReference type="AlphaFoldDB" id="D7FWH0"/>
<dbReference type="Proteomes" id="UP000002630">
    <property type="component" value="Linkage Group LG27"/>
</dbReference>
<dbReference type="EMBL" id="FN649752">
    <property type="protein sequence ID" value="CBJ32058.1"/>
    <property type="molecule type" value="Genomic_DNA"/>
</dbReference>
<gene>
    <name evidence="1" type="ORF">Esi_0306_0002</name>
</gene>
<evidence type="ECO:0000313" key="2">
    <source>
        <dbReference type="Proteomes" id="UP000002630"/>
    </source>
</evidence>
<dbReference type="eggNOG" id="ENOG502S32Z">
    <property type="taxonomic scope" value="Eukaryota"/>
</dbReference>